<sequence>MSSLIVMHNSQIMLLEMAVKNLYMPWTNVFDAALMKKTVIMFRLLDEEWTTLSPNRSDYHSYRGSNYENEKFYGGRSVLFSVPESMLEENMSGVDLQIYVYKGISKYFELESRRNFGFTLVRMDDLFNGIIKDLSERKELEGYFSNDLEREPISRSTQGKFNLFDESLDKTEATIELYIRISYLGKCIITEIHSPMSIQKAFYAREETDEHYRYQFRELNTMDLESFCWGSLTIIPPLHPDNLICRCVRVEKPVEEATQTKKKKKRKRDELDFYGKMARAQELLAKMKEMRKNRPDSIAHGVAKKVCPPPVCPTVCTPVCVYTLPSICPSPCQPSTVYCMPSLASPCTPSCR</sequence>
<organism evidence="1 2">
    <name type="scientific">Apis cerana cerana</name>
    <name type="common">Oriental honeybee</name>
    <dbReference type="NCBI Taxonomy" id="94128"/>
    <lineage>
        <taxon>Eukaryota</taxon>
        <taxon>Metazoa</taxon>
        <taxon>Ecdysozoa</taxon>
        <taxon>Arthropoda</taxon>
        <taxon>Hexapoda</taxon>
        <taxon>Insecta</taxon>
        <taxon>Pterygota</taxon>
        <taxon>Neoptera</taxon>
        <taxon>Endopterygota</taxon>
        <taxon>Hymenoptera</taxon>
        <taxon>Apocrita</taxon>
        <taxon>Aculeata</taxon>
        <taxon>Apoidea</taxon>
        <taxon>Anthophila</taxon>
        <taxon>Apidae</taxon>
        <taxon>Apis</taxon>
    </lineage>
</organism>
<dbReference type="EMBL" id="KZ288186">
    <property type="protein sequence ID" value="PBC34841.1"/>
    <property type="molecule type" value="Genomic_DNA"/>
</dbReference>
<dbReference type="OrthoDB" id="7699561at2759"/>
<accession>A0A2A3EUV3</accession>
<evidence type="ECO:0000313" key="1">
    <source>
        <dbReference type="EMBL" id="PBC34841.1"/>
    </source>
</evidence>
<reference evidence="1 2" key="1">
    <citation type="submission" date="2014-07" db="EMBL/GenBank/DDBJ databases">
        <title>Genomic and transcriptomic analysis on Apis cerana provide comprehensive insights into honey bee biology.</title>
        <authorList>
            <person name="Diao Q."/>
            <person name="Sun L."/>
            <person name="Zheng H."/>
            <person name="Zheng H."/>
            <person name="Xu S."/>
            <person name="Wang S."/>
            <person name="Zeng Z."/>
            <person name="Hu F."/>
            <person name="Su S."/>
            <person name="Wu J."/>
        </authorList>
    </citation>
    <scope>NUCLEOTIDE SEQUENCE [LARGE SCALE GENOMIC DNA]</scope>
    <source>
        <tissue evidence="1">Pupae without intestine</tissue>
    </source>
</reference>
<dbReference type="AlphaFoldDB" id="A0A2A3EUV3"/>
<gene>
    <name evidence="1" type="ORF">APICC_05221</name>
</gene>
<evidence type="ECO:0000313" key="2">
    <source>
        <dbReference type="Proteomes" id="UP000242457"/>
    </source>
</evidence>
<dbReference type="Proteomes" id="UP000242457">
    <property type="component" value="Unassembled WGS sequence"/>
</dbReference>
<dbReference type="Pfam" id="PF14924">
    <property type="entry name" value="MAP10_N"/>
    <property type="match status" value="1"/>
</dbReference>
<keyword evidence="2" id="KW-1185">Reference proteome</keyword>
<proteinExistence type="predicted"/>
<protein>
    <submittedName>
        <fullName evidence="1">Uncharacterized protein</fullName>
    </submittedName>
</protein>
<name>A0A2A3EUV3_APICC</name>